<dbReference type="Proteomes" id="UP000515161">
    <property type="component" value="Unplaced"/>
</dbReference>
<comment type="function">
    <text evidence="1">Interacts with EME1 to form a DNA structure-specific endonuclease with substrate preference for branched DNA structures with a 5'-end at the branch nick. Typical substrates include 3'-flap structures, D-loops, replication forks and nicked Holliday junctions. May be required in mitosis for the processing of stalled or collapsed replication fork intermediates. May be required in meiosis for the repair of meiosis-specific double strand breaks subsequent to single-end invasion (SEI).</text>
</comment>
<keyword evidence="1" id="KW-0460">Magnesium</keyword>
<keyword evidence="1" id="KW-0255">Endonuclease</keyword>
<keyword evidence="1" id="KW-0378">Hydrolase</keyword>
<organism evidence="4 5">
    <name type="scientific">Gymnodraco acuticeps</name>
    <name type="common">Antarctic dragonfish</name>
    <dbReference type="NCBI Taxonomy" id="8218"/>
    <lineage>
        <taxon>Eukaryota</taxon>
        <taxon>Metazoa</taxon>
        <taxon>Chordata</taxon>
        <taxon>Craniata</taxon>
        <taxon>Vertebrata</taxon>
        <taxon>Euteleostomi</taxon>
        <taxon>Actinopterygii</taxon>
        <taxon>Neopterygii</taxon>
        <taxon>Teleostei</taxon>
        <taxon>Neoteleostei</taxon>
        <taxon>Acanthomorphata</taxon>
        <taxon>Eupercaria</taxon>
        <taxon>Perciformes</taxon>
        <taxon>Notothenioidei</taxon>
        <taxon>Bathydraconidae</taxon>
        <taxon>Gymnodraco</taxon>
    </lineage>
</organism>
<evidence type="ECO:0000256" key="2">
    <source>
        <dbReference type="SAM" id="MobiDB-lite"/>
    </source>
</evidence>
<keyword evidence="1" id="KW-0227">DNA damage</keyword>
<evidence type="ECO:0000313" key="4">
    <source>
        <dbReference type="Proteomes" id="UP000515161"/>
    </source>
</evidence>
<accession>A0A6P8T2A7</accession>
<comment type="similarity">
    <text evidence="1">Belongs to the XPF family.</text>
</comment>
<feature type="domain" description="MUS81 winged helix" evidence="3">
    <location>
        <begin position="2"/>
        <end position="23"/>
    </location>
</feature>
<comment type="cofactor">
    <cofactor evidence="1">
        <name>Mg(2+)</name>
        <dbReference type="ChEBI" id="CHEBI:18420"/>
    </cofactor>
</comment>
<feature type="compositionally biased region" description="Acidic residues" evidence="2">
    <location>
        <begin position="61"/>
        <end position="70"/>
    </location>
</feature>
<dbReference type="GO" id="GO:0003677">
    <property type="term" value="F:DNA binding"/>
    <property type="evidence" value="ECO:0007669"/>
    <property type="project" value="UniProtKB-UniRule"/>
</dbReference>
<dbReference type="GO" id="GO:0031573">
    <property type="term" value="P:mitotic intra-S DNA damage checkpoint signaling"/>
    <property type="evidence" value="ECO:0007669"/>
    <property type="project" value="TreeGrafter"/>
</dbReference>
<sequence length="241" mass="26515">MMKTHNPARYSLTEEGLALGERLESLEGTKGPEGDREEARSEGNEQEEGEEGGPGIVDLTVSDDDEEEKEEERIQPAERPTSSASQPRVLVPGMFFSGKPQNVPSRNPNSWSLLPGSYEIILCVDFIETTGGSKNCKLDLVKELQRNGVTFDVRKLNVGDFLWVAREKVAPIPGHGNGRIKVAPPSATGKQDSLIMMGEVRTVLQLIWATMACGPMNSAAEGSLFSAMNYMMKLQYKYHLI</sequence>
<dbReference type="OrthoDB" id="5963188at2759"/>
<proteinExistence type="inferred from homology"/>
<dbReference type="PANTHER" id="PTHR13451">
    <property type="entry name" value="CLASS II CROSSOVER JUNCTION ENDONUCLEASE MUS81"/>
    <property type="match status" value="1"/>
</dbReference>
<dbReference type="GO" id="GO:0006308">
    <property type="term" value="P:DNA catabolic process"/>
    <property type="evidence" value="ECO:0007669"/>
    <property type="project" value="UniProtKB-UniRule"/>
</dbReference>
<dbReference type="GO" id="GO:0000712">
    <property type="term" value="P:resolution of meiotic recombination intermediates"/>
    <property type="evidence" value="ECO:0007669"/>
    <property type="project" value="TreeGrafter"/>
</dbReference>
<dbReference type="GO" id="GO:0008821">
    <property type="term" value="F:crossover junction DNA endonuclease activity"/>
    <property type="evidence" value="ECO:0007669"/>
    <property type="project" value="UniProtKB-UniRule"/>
</dbReference>
<comment type="subcellular location">
    <subcellularLocation>
        <location evidence="1">Nucleus</location>
    </subcellularLocation>
</comment>
<keyword evidence="1" id="KW-0233">DNA recombination</keyword>
<keyword evidence="4" id="KW-1185">Reference proteome</keyword>
<keyword evidence="1" id="KW-0234">DNA repair</keyword>
<name>A0A6P8T2A7_GYMAC</name>
<gene>
    <name evidence="5" type="primary">LOC117533735</name>
</gene>
<dbReference type="PANTHER" id="PTHR13451:SF0">
    <property type="entry name" value="CROSSOVER JUNCTION ENDONUCLEASE MUS81"/>
    <property type="match status" value="1"/>
</dbReference>
<dbReference type="InterPro" id="IPR047417">
    <property type="entry name" value="WHD_MUS81"/>
</dbReference>
<protein>
    <recommendedName>
        <fullName evidence="1">Crossover junction endonuclease MUS81</fullName>
        <ecNumber evidence="1">3.1.22.-</ecNumber>
    </recommendedName>
</protein>
<dbReference type="GeneID" id="117533735"/>
<comment type="subunit">
    <text evidence="1">Interacts with EME1.</text>
</comment>
<evidence type="ECO:0000259" key="3">
    <source>
        <dbReference type="Pfam" id="PF21136"/>
    </source>
</evidence>
<dbReference type="GO" id="GO:0005634">
    <property type="term" value="C:nucleus"/>
    <property type="evidence" value="ECO:0007669"/>
    <property type="project" value="UniProtKB-SubCell"/>
</dbReference>
<dbReference type="Gene3D" id="6.20.60.10">
    <property type="match status" value="1"/>
</dbReference>
<feature type="region of interest" description="Disordered" evidence="2">
    <location>
        <begin position="1"/>
        <end position="107"/>
    </location>
</feature>
<dbReference type="GO" id="GO:0048476">
    <property type="term" value="C:Holliday junction resolvase complex"/>
    <property type="evidence" value="ECO:0007669"/>
    <property type="project" value="UniProtKB-UniRule"/>
</dbReference>
<dbReference type="EC" id="3.1.22.-" evidence="1"/>
<dbReference type="GO" id="GO:0000727">
    <property type="term" value="P:double-strand break repair via break-induced replication"/>
    <property type="evidence" value="ECO:0007669"/>
    <property type="project" value="UniProtKB-UniRule"/>
</dbReference>
<keyword evidence="1" id="KW-0479">Metal-binding</keyword>
<evidence type="ECO:0000256" key="1">
    <source>
        <dbReference type="RuleBase" id="RU369042"/>
    </source>
</evidence>
<feature type="compositionally biased region" description="Basic and acidic residues" evidence="2">
    <location>
        <begin position="21"/>
        <end position="43"/>
    </location>
</feature>
<dbReference type="KEGG" id="gacu:117533735"/>
<dbReference type="InterPro" id="IPR033309">
    <property type="entry name" value="Mus81"/>
</dbReference>
<dbReference type="RefSeq" id="XP_034053532.1">
    <property type="nucleotide sequence ID" value="XM_034197641.1"/>
</dbReference>
<keyword evidence="1" id="KW-0540">Nuclease</keyword>
<keyword evidence="1" id="KW-0539">Nucleus</keyword>
<dbReference type="GO" id="GO:0046872">
    <property type="term" value="F:metal ion binding"/>
    <property type="evidence" value="ECO:0007669"/>
    <property type="project" value="UniProtKB-UniRule"/>
</dbReference>
<dbReference type="GO" id="GO:0048257">
    <property type="term" value="F:3'-flap endonuclease activity"/>
    <property type="evidence" value="ECO:0007669"/>
    <property type="project" value="TreeGrafter"/>
</dbReference>
<dbReference type="InParanoid" id="A0A6P8T2A7"/>
<dbReference type="Pfam" id="PF21136">
    <property type="entry name" value="WHD_MUS81"/>
    <property type="match status" value="1"/>
</dbReference>
<evidence type="ECO:0000313" key="5">
    <source>
        <dbReference type="RefSeq" id="XP_034053532.1"/>
    </source>
</evidence>
<dbReference type="AlphaFoldDB" id="A0A6P8T2A7"/>
<reference evidence="5" key="1">
    <citation type="submission" date="2025-08" db="UniProtKB">
        <authorList>
            <consortium name="RefSeq"/>
        </authorList>
    </citation>
    <scope>IDENTIFICATION</scope>
</reference>